<dbReference type="Pfam" id="PF14397">
    <property type="entry name" value="ATPgrasp_ST"/>
    <property type="match status" value="1"/>
</dbReference>
<dbReference type="EMBL" id="JABEVQ010000002">
    <property type="protein sequence ID" value="NWN90426.1"/>
    <property type="molecule type" value="Genomic_DNA"/>
</dbReference>
<keyword evidence="3" id="KW-1185">Reference proteome</keyword>
<feature type="domain" description="Alpha-L-glutamate ligase-related protein ATP-grasp" evidence="1">
    <location>
        <begin position="80"/>
        <end position="350"/>
    </location>
</feature>
<protein>
    <recommendedName>
        <fullName evidence="1">Alpha-L-glutamate ligase-related protein ATP-grasp domain-containing protein</fullName>
    </recommendedName>
</protein>
<dbReference type="AlphaFoldDB" id="A0A851HSH9"/>
<reference evidence="2 3" key="1">
    <citation type="submission" date="2020-03" db="EMBL/GenBank/DDBJ databases">
        <title>Metagenomic, metatranscriptomic, and metabolomic analyses revealed the key microbes and metabolic features during the fermentation of ganjang, Korean traditional soy sauce.</title>
        <authorList>
            <person name="Chun B.H."/>
            <person name="Jeon C.O."/>
        </authorList>
    </citation>
    <scope>NUCLEOTIDE SEQUENCE [LARGE SCALE GENOMIC DNA]</scope>
    <source>
        <strain evidence="2 3">KG14</strain>
    </source>
</reference>
<name>A0A851HSH9_9GAMM</name>
<accession>A0A851HSH9</accession>
<evidence type="ECO:0000259" key="1">
    <source>
        <dbReference type="Pfam" id="PF14397"/>
    </source>
</evidence>
<dbReference type="Proteomes" id="UP000536442">
    <property type="component" value="Unassembled WGS sequence"/>
</dbReference>
<proteinExistence type="predicted"/>
<organism evidence="2 3">
    <name type="scientific">Marinobacter adhaerens</name>
    <dbReference type="NCBI Taxonomy" id="1033846"/>
    <lineage>
        <taxon>Bacteria</taxon>
        <taxon>Pseudomonadati</taxon>
        <taxon>Pseudomonadota</taxon>
        <taxon>Gammaproteobacteria</taxon>
        <taxon>Pseudomonadales</taxon>
        <taxon>Marinobacteraceae</taxon>
        <taxon>Marinobacter</taxon>
    </lineage>
</organism>
<sequence>MRILKNNLYKIINDSKKPEYKPFYLMVTELISYCSRLGLSPGEYFSYGLHKKNSTTKKALEYLPNTVHFEKHLPTLNTKNRNTLFDKLLFKKKVINEDIVTPKVIGYVGFEKRNDIEFNYLTRKSIQNIFIKNNIKKCIIKPTTGNQGRGVFLLEHTPGSNTPFSINKKPFDTSSLFSFIENFSKKNNFDHFMLETLITPPETIKNISPNAAPNIRIVTLRTPANTIHVTHASIRLGRKDSVTSNAGAGGILGKIDIESGEISNCKTNTYISGEFIKFHPDTKFDLIGFKLPFWREIINECKKAASLIESVNSIGWDVLITENGPVILEGNDTWCILSEQIFGEGYLTPKTRELLGQHGLAFSDHILPKPSLSNIRKSLFGFPKPKKPKL</sequence>
<gene>
    <name evidence="2" type="ORF">HLV39_02790</name>
</gene>
<comment type="caution">
    <text evidence="2">The sequence shown here is derived from an EMBL/GenBank/DDBJ whole genome shotgun (WGS) entry which is preliminary data.</text>
</comment>
<evidence type="ECO:0000313" key="3">
    <source>
        <dbReference type="Proteomes" id="UP000536442"/>
    </source>
</evidence>
<dbReference type="InterPro" id="IPR039523">
    <property type="entry name" value="RimK-rel_E_lig_ATP-grasp"/>
</dbReference>
<dbReference type="SUPFAM" id="SSF56059">
    <property type="entry name" value="Glutathione synthetase ATP-binding domain-like"/>
    <property type="match status" value="1"/>
</dbReference>
<evidence type="ECO:0000313" key="2">
    <source>
        <dbReference type="EMBL" id="NWN90426.1"/>
    </source>
</evidence>